<feature type="transmembrane region" description="Helical" evidence="1">
    <location>
        <begin position="12"/>
        <end position="34"/>
    </location>
</feature>
<keyword evidence="1" id="KW-0812">Transmembrane</keyword>
<dbReference type="InterPro" id="IPR023902">
    <property type="entry name" value="Sporulation_SdpA"/>
</dbReference>
<evidence type="ECO:0000256" key="1">
    <source>
        <dbReference type="SAM" id="Phobius"/>
    </source>
</evidence>
<evidence type="ECO:0000313" key="2">
    <source>
        <dbReference type="EMBL" id="TDC20036.1"/>
    </source>
</evidence>
<name>A0A4V2XNY8_9ACTN</name>
<gene>
    <name evidence="2" type="ORF">E1284_01400</name>
</gene>
<dbReference type="RefSeq" id="WP_131936151.1">
    <property type="nucleotide sequence ID" value="NZ_BAAAMX010000001.1"/>
</dbReference>
<evidence type="ECO:0000313" key="3">
    <source>
        <dbReference type="Proteomes" id="UP000295431"/>
    </source>
</evidence>
<sequence>MSDTPADSSRSLRLAGLFGLAVALFWVVIGAYSVKSALPPTALSLPHEKEMKLSALQTVPQGWAFFTISPRRPVYFAYQHTARGWESALLSPHSRPRNAFGLDRLSRAQAAELGVLQYQLQDKDWYACNGRPIDACLAAAPVPRTIHNAQPHPVTCGDAALAEQEPVPWAWSRDTHQHWHVLKVARVMIRC</sequence>
<accession>A0A4V2XNY8</accession>
<dbReference type="NCBIfam" id="TIGR04034">
    <property type="entry name" value="export_SdpA"/>
    <property type="match status" value="1"/>
</dbReference>
<dbReference type="Proteomes" id="UP000295431">
    <property type="component" value="Unassembled WGS sequence"/>
</dbReference>
<dbReference type="Pfam" id="PF17418">
    <property type="entry name" value="SdpA"/>
    <property type="match status" value="1"/>
</dbReference>
<dbReference type="EMBL" id="SMJW01000003">
    <property type="protein sequence ID" value="TDC20036.1"/>
    <property type="molecule type" value="Genomic_DNA"/>
</dbReference>
<organism evidence="2 3">
    <name type="scientific">Actinomadura bangladeshensis</name>
    <dbReference type="NCBI Taxonomy" id="453573"/>
    <lineage>
        <taxon>Bacteria</taxon>
        <taxon>Bacillati</taxon>
        <taxon>Actinomycetota</taxon>
        <taxon>Actinomycetes</taxon>
        <taxon>Streptosporangiales</taxon>
        <taxon>Thermomonosporaceae</taxon>
        <taxon>Actinomadura</taxon>
    </lineage>
</organism>
<proteinExistence type="predicted"/>
<dbReference type="AlphaFoldDB" id="A0A4V2XNY8"/>
<keyword evidence="1" id="KW-1133">Transmembrane helix</keyword>
<dbReference type="OrthoDB" id="799068at2"/>
<reference evidence="2 3" key="1">
    <citation type="submission" date="2019-03" db="EMBL/GenBank/DDBJ databases">
        <title>Draft genome sequences of novel Actinobacteria.</title>
        <authorList>
            <person name="Sahin N."/>
            <person name="Ay H."/>
            <person name="Saygin H."/>
        </authorList>
    </citation>
    <scope>NUCLEOTIDE SEQUENCE [LARGE SCALE GENOMIC DNA]</scope>
    <source>
        <strain evidence="2 3">DSM 45347</strain>
    </source>
</reference>
<protein>
    <submittedName>
        <fullName evidence="2">SdpA family antimicrobial peptide system protein</fullName>
    </submittedName>
</protein>
<comment type="caution">
    <text evidence="2">The sequence shown here is derived from an EMBL/GenBank/DDBJ whole genome shotgun (WGS) entry which is preliminary data.</text>
</comment>
<keyword evidence="3" id="KW-1185">Reference proteome</keyword>
<keyword evidence="1" id="KW-0472">Membrane</keyword>